<dbReference type="RefSeq" id="XP_005710869.1">
    <property type="nucleotide sequence ID" value="XM_005710812.1"/>
</dbReference>
<dbReference type="EMBL" id="HG002201">
    <property type="protein sequence ID" value="CDF40575.1"/>
    <property type="molecule type" value="Genomic_DNA"/>
</dbReference>
<proteinExistence type="predicted"/>
<dbReference type="Gramene" id="CDF40575">
    <property type="protein sequence ID" value="CDF40575"/>
    <property type="gene ID" value="CHC_T00008643001"/>
</dbReference>
<accession>R7QT90</accession>
<protein>
    <submittedName>
        <fullName evidence="2">Uncharacterized protein</fullName>
    </submittedName>
</protein>
<evidence type="ECO:0000313" key="3">
    <source>
        <dbReference type="Proteomes" id="UP000012073"/>
    </source>
</evidence>
<keyword evidence="3" id="KW-1185">Reference proteome</keyword>
<dbReference type="GeneID" id="17318573"/>
<dbReference type="Proteomes" id="UP000012073">
    <property type="component" value="Unassembled WGS sequence"/>
</dbReference>
<evidence type="ECO:0000256" key="1">
    <source>
        <dbReference type="SAM" id="MobiDB-lite"/>
    </source>
</evidence>
<dbReference type="KEGG" id="ccp:CHC_T00008643001"/>
<name>R7QT90_CHOCR</name>
<evidence type="ECO:0000313" key="2">
    <source>
        <dbReference type="EMBL" id="CDF40575.1"/>
    </source>
</evidence>
<feature type="region of interest" description="Disordered" evidence="1">
    <location>
        <begin position="311"/>
        <end position="334"/>
    </location>
</feature>
<gene>
    <name evidence="2" type="ORF">CHC_T00008643001</name>
</gene>
<organism evidence="2 3">
    <name type="scientific">Chondrus crispus</name>
    <name type="common">Carrageen Irish moss</name>
    <name type="synonym">Polymorpha crispa</name>
    <dbReference type="NCBI Taxonomy" id="2769"/>
    <lineage>
        <taxon>Eukaryota</taxon>
        <taxon>Rhodophyta</taxon>
        <taxon>Florideophyceae</taxon>
        <taxon>Rhodymeniophycidae</taxon>
        <taxon>Gigartinales</taxon>
        <taxon>Gigartinaceae</taxon>
        <taxon>Chondrus</taxon>
    </lineage>
</organism>
<dbReference type="AlphaFoldDB" id="R7QT90"/>
<reference evidence="3" key="1">
    <citation type="journal article" date="2013" name="Proc. Natl. Acad. Sci. U.S.A.">
        <title>Genome structure and metabolic features in the red seaweed Chondrus crispus shed light on evolution of the Archaeplastida.</title>
        <authorList>
            <person name="Collen J."/>
            <person name="Porcel B."/>
            <person name="Carre W."/>
            <person name="Ball S.G."/>
            <person name="Chaparro C."/>
            <person name="Tonon T."/>
            <person name="Barbeyron T."/>
            <person name="Michel G."/>
            <person name="Noel B."/>
            <person name="Valentin K."/>
            <person name="Elias M."/>
            <person name="Artiguenave F."/>
            <person name="Arun A."/>
            <person name="Aury J.M."/>
            <person name="Barbosa-Neto J.F."/>
            <person name="Bothwell J.H."/>
            <person name="Bouget F.Y."/>
            <person name="Brillet L."/>
            <person name="Cabello-Hurtado F."/>
            <person name="Capella-Gutierrez S."/>
            <person name="Charrier B."/>
            <person name="Cladiere L."/>
            <person name="Cock J.M."/>
            <person name="Coelho S.M."/>
            <person name="Colleoni C."/>
            <person name="Czjzek M."/>
            <person name="Da Silva C."/>
            <person name="Delage L."/>
            <person name="Denoeud F."/>
            <person name="Deschamps P."/>
            <person name="Dittami S.M."/>
            <person name="Gabaldon T."/>
            <person name="Gachon C.M."/>
            <person name="Groisillier A."/>
            <person name="Herve C."/>
            <person name="Jabbari K."/>
            <person name="Katinka M."/>
            <person name="Kloareg B."/>
            <person name="Kowalczyk N."/>
            <person name="Labadie K."/>
            <person name="Leblanc C."/>
            <person name="Lopez P.J."/>
            <person name="McLachlan D.H."/>
            <person name="Meslet-Cladiere L."/>
            <person name="Moustafa A."/>
            <person name="Nehr Z."/>
            <person name="Nyvall Collen P."/>
            <person name="Panaud O."/>
            <person name="Partensky F."/>
            <person name="Poulain J."/>
            <person name="Rensing S.A."/>
            <person name="Rousvoal S."/>
            <person name="Samson G."/>
            <person name="Symeonidi A."/>
            <person name="Weissenbach J."/>
            <person name="Zambounis A."/>
            <person name="Wincker P."/>
            <person name="Boyen C."/>
        </authorList>
    </citation>
    <scope>NUCLEOTIDE SEQUENCE [LARGE SCALE GENOMIC DNA]</scope>
    <source>
        <strain evidence="3">cv. Stackhouse</strain>
    </source>
</reference>
<sequence length="334" mass="37544">MRWPRMAQEMLIRENQWLAVPESDATYAPSEHFEVRKCLQACGIDTSKEVVKYNDIEQLVELVTSRKVKHRGRSFLAEVNNELLGIEVSDQCRIEVTLSMVTDPDSKLFPYGPNVFEDEIEGETLKLVLLRDDVVRKIIGKGNWLKKLSSLLLPSSEGVNSNLMAEVVAILAREADFVARHRGYEGCLITAIYGGEAIEKRPLMSDRRMKKRYKGTLIVDAAVPLRIKLVVGPDRKAYGTIAGRYVLIENLPLRYSKSRISHVEVLRGPGVNERVEAASKAAGITTGMYQLQLDGRQKDVPARDTVCCTREEEAREWNQEASAADAGSKARKQR</sequence>